<keyword evidence="8" id="KW-1185">Reference proteome</keyword>
<dbReference type="PANTHER" id="PTHR43182">
    <property type="entry name" value="COBALT-PRECORRIN-6B C(15)-METHYLTRANSFERASE (DECARBOXYLATING)"/>
    <property type="match status" value="1"/>
</dbReference>
<dbReference type="InterPro" id="IPR000878">
    <property type="entry name" value="4pyrrol_Mease"/>
</dbReference>
<dbReference type="SUPFAM" id="SSF53790">
    <property type="entry name" value="Tetrapyrrole methylase"/>
    <property type="match status" value="1"/>
</dbReference>
<dbReference type="Gene3D" id="3.30.950.10">
    <property type="entry name" value="Methyltransferase, Cobalt-precorrin-4 Transmethylase, Domain 2"/>
    <property type="match status" value="1"/>
</dbReference>
<evidence type="ECO:0000259" key="6">
    <source>
        <dbReference type="Pfam" id="PF00590"/>
    </source>
</evidence>
<dbReference type="PANTHER" id="PTHR43182:SF1">
    <property type="entry name" value="COBALT-PRECORRIN-7 C(5)-METHYLTRANSFERASE"/>
    <property type="match status" value="1"/>
</dbReference>
<accession>A0A0R1RH28</accession>
<dbReference type="InterPro" id="IPR035996">
    <property type="entry name" value="4pyrrol_Methylase_sf"/>
</dbReference>
<evidence type="ECO:0000256" key="1">
    <source>
        <dbReference type="ARBA" id="ARBA00004953"/>
    </source>
</evidence>
<dbReference type="GO" id="GO:0009236">
    <property type="term" value="P:cobalamin biosynthetic process"/>
    <property type="evidence" value="ECO:0007669"/>
    <property type="project" value="UniProtKB-UniPathway"/>
</dbReference>
<evidence type="ECO:0000313" key="7">
    <source>
        <dbReference type="EMBL" id="KRL56167.1"/>
    </source>
</evidence>
<dbReference type="STRING" id="1114972.FD35_GL002208"/>
<gene>
    <name evidence="7" type="ORF">FD35_GL002208</name>
</gene>
<dbReference type="InterPro" id="IPR012818">
    <property type="entry name" value="CbiE"/>
</dbReference>
<dbReference type="InterPro" id="IPR050714">
    <property type="entry name" value="Cobalamin_biosynth_MTase"/>
</dbReference>
<dbReference type="Pfam" id="PF00590">
    <property type="entry name" value="TP_methylase"/>
    <property type="match status" value="1"/>
</dbReference>
<evidence type="ECO:0000313" key="8">
    <source>
        <dbReference type="Proteomes" id="UP000051999"/>
    </source>
</evidence>
<dbReference type="InterPro" id="IPR014776">
    <property type="entry name" value="4pyrrole_Mease_sub2"/>
</dbReference>
<organism evidence="7 8">
    <name type="scientific">Furfurilactobacillus rossiae DSM 15814</name>
    <dbReference type="NCBI Taxonomy" id="1114972"/>
    <lineage>
        <taxon>Bacteria</taxon>
        <taxon>Bacillati</taxon>
        <taxon>Bacillota</taxon>
        <taxon>Bacilli</taxon>
        <taxon>Lactobacillales</taxon>
        <taxon>Lactobacillaceae</taxon>
        <taxon>Furfurilactobacillus</taxon>
    </lineage>
</organism>
<protein>
    <submittedName>
        <fullName evidence="7">Precorrin-6Y C5,15-methyltransferase</fullName>
    </submittedName>
</protein>
<sequence length="202" mass="22714">MAMIVVLGIGPGDDRLILAGATKELKRADYVVGADRQLQTMNVPESKAVKLPPLAQLEEFIREHEQSRVVLLASGDPLLYGIGNWVVKRFGPDDVTIIPGISSIQYFFHQLKLSMNDVYLTSSHGRVPDFDFILEHDTVGMVTDKRIGPFEIAQECKQRGEHRTIFVGERLSYPDEKIGRYTESSVPDQDYQLNVVVIKREG</sequence>
<dbReference type="InterPro" id="IPR014777">
    <property type="entry name" value="4pyrrole_Mease_sub1"/>
</dbReference>
<dbReference type="Gene3D" id="3.40.1010.10">
    <property type="entry name" value="Cobalt-precorrin-4 Transmethylase, Domain 1"/>
    <property type="match status" value="1"/>
</dbReference>
<reference evidence="7 8" key="1">
    <citation type="journal article" date="2015" name="Genome Announc.">
        <title>Expanding the biotechnology potential of lactobacilli through comparative genomics of 213 strains and associated genera.</title>
        <authorList>
            <person name="Sun Z."/>
            <person name="Harris H.M."/>
            <person name="McCann A."/>
            <person name="Guo C."/>
            <person name="Argimon S."/>
            <person name="Zhang W."/>
            <person name="Yang X."/>
            <person name="Jeffery I.B."/>
            <person name="Cooney J.C."/>
            <person name="Kagawa T.F."/>
            <person name="Liu W."/>
            <person name="Song Y."/>
            <person name="Salvetti E."/>
            <person name="Wrobel A."/>
            <person name="Rasinkangas P."/>
            <person name="Parkhill J."/>
            <person name="Rea M.C."/>
            <person name="O'Sullivan O."/>
            <person name="Ritari J."/>
            <person name="Douillard F.P."/>
            <person name="Paul Ross R."/>
            <person name="Yang R."/>
            <person name="Briner A.E."/>
            <person name="Felis G.E."/>
            <person name="de Vos W.M."/>
            <person name="Barrangou R."/>
            <person name="Klaenhammer T.R."/>
            <person name="Caufield P.W."/>
            <person name="Cui Y."/>
            <person name="Zhang H."/>
            <person name="O'Toole P.W."/>
        </authorList>
    </citation>
    <scope>NUCLEOTIDE SEQUENCE [LARGE SCALE GENOMIC DNA]</scope>
    <source>
        <strain evidence="7 8">DSM 15814</strain>
    </source>
</reference>
<evidence type="ECO:0000256" key="4">
    <source>
        <dbReference type="ARBA" id="ARBA00022679"/>
    </source>
</evidence>
<evidence type="ECO:0000256" key="2">
    <source>
        <dbReference type="ARBA" id="ARBA00022573"/>
    </source>
</evidence>
<evidence type="ECO:0000256" key="3">
    <source>
        <dbReference type="ARBA" id="ARBA00022603"/>
    </source>
</evidence>
<dbReference type="Proteomes" id="UP000051999">
    <property type="component" value="Unassembled WGS sequence"/>
</dbReference>
<keyword evidence="4 7" id="KW-0808">Transferase</keyword>
<dbReference type="CDD" id="cd11644">
    <property type="entry name" value="Precorrin-6Y-MT"/>
    <property type="match status" value="1"/>
</dbReference>
<name>A0A0R1RH28_9LACO</name>
<dbReference type="NCBIfam" id="NF004456">
    <property type="entry name" value="PRK05787.1-4"/>
    <property type="match status" value="1"/>
</dbReference>
<feature type="domain" description="Tetrapyrrole methylase" evidence="6">
    <location>
        <begin position="3"/>
        <end position="184"/>
    </location>
</feature>
<comment type="caution">
    <text evidence="7">The sequence shown here is derived from an EMBL/GenBank/DDBJ whole genome shotgun (WGS) entry which is preliminary data.</text>
</comment>
<dbReference type="PATRIC" id="fig|1114972.6.peg.2259"/>
<dbReference type="AlphaFoldDB" id="A0A0R1RH28"/>
<dbReference type="GO" id="GO:0008276">
    <property type="term" value="F:protein methyltransferase activity"/>
    <property type="evidence" value="ECO:0007669"/>
    <property type="project" value="InterPro"/>
</dbReference>
<proteinExistence type="predicted"/>
<dbReference type="eggNOG" id="COG2241">
    <property type="taxonomic scope" value="Bacteria"/>
</dbReference>
<keyword evidence="2" id="KW-0169">Cobalamin biosynthesis</keyword>
<dbReference type="GO" id="GO:0032259">
    <property type="term" value="P:methylation"/>
    <property type="evidence" value="ECO:0007669"/>
    <property type="project" value="UniProtKB-KW"/>
</dbReference>
<dbReference type="EMBL" id="AZFF01000005">
    <property type="protein sequence ID" value="KRL56167.1"/>
    <property type="molecule type" value="Genomic_DNA"/>
</dbReference>
<dbReference type="NCBIfam" id="TIGR02467">
    <property type="entry name" value="CbiE"/>
    <property type="match status" value="1"/>
</dbReference>
<keyword evidence="3 7" id="KW-0489">Methyltransferase</keyword>
<keyword evidence="5" id="KW-0949">S-adenosyl-L-methionine</keyword>
<evidence type="ECO:0000256" key="5">
    <source>
        <dbReference type="ARBA" id="ARBA00022691"/>
    </source>
</evidence>
<dbReference type="UniPathway" id="UPA00148"/>
<comment type="pathway">
    <text evidence="1">Cofactor biosynthesis; adenosylcobalamin biosynthesis.</text>
</comment>